<dbReference type="Pfam" id="PF02636">
    <property type="entry name" value="Methyltransf_28"/>
    <property type="match status" value="1"/>
</dbReference>
<dbReference type="PANTHER" id="PTHR12049:SF7">
    <property type="entry name" value="PROTEIN ARGININE METHYLTRANSFERASE NDUFAF7, MITOCHONDRIAL"/>
    <property type="match status" value="1"/>
</dbReference>
<dbReference type="InterPro" id="IPR003788">
    <property type="entry name" value="NDUFAF7"/>
</dbReference>
<name>A0A543J3V3_9ACTN</name>
<gene>
    <name evidence="3" type="ORF">FHX40_4269</name>
</gene>
<evidence type="ECO:0000256" key="1">
    <source>
        <dbReference type="ARBA" id="ARBA00022603"/>
    </source>
</evidence>
<keyword evidence="2 3" id="KW-0808">Transferase</keyword>
<dbReference type="PANTHER" id="PTHR12049">
    <property type="entry name" value="PROTEIN ARGININE METHYLTRANSFERASE NDUFAF7, MITOCHONDRIAL"/>
    <property type="match status" value="1"/>
</dbReference>
<dbReference type="SUPFAM" id="SSF53335">
    <property type="entry name" value="S-adenosyl-L-methionine-dependent methyltransferases"/>
    <property type="match status" value="1"/>
</dbReference>
<proteinExistence type="predicted"/>
<dbReference type="EMBL" id="VFPQ01000001">
    <property type="protein sequence ID" value="TQM77504.1"/>
    <property type="molecule type" value="Genomic_DNA"/>
</dbReference>
<comment type="caution">
    <text evidence="3">The sequence shown here is derived from an EMBL/GenBank/DDBJ whole genome shotgun (WGS) entry which is preliminary data.</text>
</comment>
<keyword evidence="1 3" id="KW-0489">Methyltransferase</keyword>
<dbReference type="Proteomes" id="UP000319213">
    <property type="component" value="Unassembled WGS sequence"/>
</dbReference>
<dbReference type="AlphaFoldDB" id="A0A543J3V3"/>
<dbReference type="GO" id="GO:0035243">
    <property type="term" value="F:protein-arginine omega-N symmetric methyltransferase activity"/>
    <property type="evidence" value="ECO:0007669"/>
    <property type="project" value="TreeGrafter"/>
</dbReference>
<dbReference type="GO" id="GO:0032259">
    <property type="term" value="P:methylation"/>
    <property type="evidence" value="ECO:0007669"/>
    <property type="project" value="UniProtKB-KW"/>
</dbReference>
<reference evidence="3 4" key="1">
    <citation type="submission" date="2019-06" db="EMBL/GenBank/DDBJ databases">
        <title>Sequencing the genomes of 1000 actinobacteria strains.</title>
        <authorList>
            <person name="Klenk H.-P."/>
        </authorList>
    </citation>
    <scope>NUCLEOTIDE SEQUENCE [LARGE SCALE GENOMIC DNA]</scope>
    <source>
        <strain evidence="3 4">DSM 43186</strain>
    </source>
</reference>
<keyword evidence="4" id="KW-1185">Reference proteome</keyword>
<accession>A0A543J3V3</accession>
<sequence length="346" mass="37247">MRTMRDRPGESPHHGGVKVASCRVWITWREAIRRALYGERGFYLHQRPSGHFRTSVAASPVFAEAIGRLLGDVDARLGRPETLDFVDMGAGDGTLAARVLALAPPELAGRLRVTAVELAPRPPGLPARIAWRRTVPDRVCGLVVANEWLDNVPLDVAELTEHGPRIVLVDPCTGAERLGGEPCAEDLAWLERWWPLRKPGDRAEIGRPRDEAWAALVGRLERGLVVAADYAHSVHDRPPAGTLTAYREGRTVPPVPDGSCDITAHVALDAVAAAGERAGATGTVLTTQREALRALGVTGARPPLDLARTDPRGYLQALARAAEEAELIDPAGLGAFGWLAQRVNLA</sequence>
<evidence type="ECO:0000313" key="4">
    <source>
        <dbReference type="Proteomes" id="UP000319213"/>
    </source>
</evidence>
<dbReference type="Gene3D" id="3.40.50.12710">
    <property type="match status" value="1"/>
</dbReference>
<evidence type="ECO:0000256" key="2">
    <source>
        <dbReference type="ARBA" id="ARBA00022679"/>
    </source>
</evidence>
<dbReference type="InterPro" id="IPR029063">
    <property type="entry name" value="SAM-dependent_MTases_sf"/>
</dbReference>
<protein>
    <submittedName>
        <fullName evidence="3">SAM-dependent MidA family methyltransferase</fullName>
    </submittedName>
</protein>
<dbReference type="InterPro" id="IPR038375">
    <property type="entry name" value="NDUFAF7_sf"/>
</dbReference>
<evidence type="ECO:0000313" key="3">
    <source>
        <dbReference type="EMBL" id="TQM77504.1"/>
    </source>
</evidence>
<organism evidence="3 4">
    <name type="scientific">Thermopolyspora flexuosa</name>
    <dbReference type="NCBI Taxonomy" id="103836"/>
    <lineage>
        <taxon>Bacteria</taxon>
        <taxon>Bacillati</taxon>
        <taxon>Actinomycetota</taxon>
        <taxon>Actinomycetes</taxon>
        <taxon>Streptosporangiales</taxon>
        <taxon>Streptosporangiaceae</taxon>
        <taxon>Thermopolyspora</taxon>
    </lineage>
</organism>